<keyword evidence="1" id="KW-1133">Transmembrane helix</keyword>
<proteinExistence type="predicted"/>
<evidence type="ECO:0000313" key="3">
    <source>
        <dbReference type="Proteomes" id="UP000198744"/>
    </source>
</evidence>
<evidence type="ECO:0000313" key="2">
    <source>
        <dbReference type="EMBL" id="SEM20463.1"/>
    </source>
</evidence>
<keyword evidence="1" id="KW-0812">Transmembrane</keyword>
<dbReference type="AlphaFoldDB" id="A0A1H7WG17"/>
<organism evidence="2 3">
    <name type="scientific">Syntrophus gentianae</name>
    <dbReference type="NCBI Taxonomy" id="43775"/>
    <lineage>
        <taxon>Bacteria</taxon>
        <taxon>Pseudomonadati</taxon>
        <taxon>Thermodesulfobacteriota</taxon>
        <taxon>Syntrophia</taxon>
        <taxon>Syntrophales</taxon>
        <taxon>Syntrophaceae</taxon>
        <taxon>Syntrophus</taxon>
    </lineage>
</organism>
<dbReference type="EMBL" id="FOBS01000006">
    <property type="protein sequence ID" value="SEM20463.1"/>
    <property type="molecule type" value="Genomic_DNA"/>
</dbReference>
<evidence type="ECO:0000256" key="1">
    <source>
        <dbReference type="SAM" id="Phobius"/>
    </source>
</evidence>
<sequence>MKSLGWCSEDGDFGNLWVVYLLLINHRISVRMRLMSRLVVRGKKNVICLPRK</sequence>
<accession>A0A1H7WG17</accession>
<dbReference type="STRING" id="43775.SAMN04489760_106142"/>
<keyword evidence="3" id="KW-1185">Reference proteome</keyword>
<feature type="transmembrane region" description="Helical" evidence="1">
    <location>
        <begin position="16"/>
        <end position="34"/>
    </location>
</feature>
<dbReference type="Proteomes" id="UP000198744">
    <property type="component" value="Unassembled WGS sequence"/>
</dbReference>
<protein>
    <submittedName>
        <fullName evidence="2">Uncharacterized protein</fullName>
    </submittedName>
</protein>
<gene>
    <name evidence="2" type="ORF">SAMN04489760_106142</name>
</gene>
<reference evidence="2 3" key="1">
    <citation type="submission" date="2016-10" db="EMBL/GenBank/DDBJ databases">
        <authorList>
            <person name="de Groot N.N."/>
        </authorList>
    </citation>
    <scope>NUCLEOTIDE SEQUENCE [LARGE SCALE GENOMIC DNA]</scope>
    <source>
        <strain evidence="2 3">DSM 8423</strain>
    </source>
</reference>
<keyword evidence="1" id="KW-0472">Membrane</keyword>
<name>A0A1H7WG17_9BACT</name>